<dbReference type="EMBL" id="KT428295">
    <property type="protein sequence ID" value="ALK44233.1"/>
    <property type="molecule type" value="Genomic_DNA"/>
</dbReference>
<dbReference type="PROSITE" id="PS51257">
    <property type="entry name" value="PROKAR_LIPOPROTEIN"/>
    <property type="match status" value="1"/>
</dbReference>
<dbReference type="AlphaFoldDB" id="A0A0P0LE75"/>
<sequence>MSITRNINCFFTLSLLSCFSFTSYADGLIDLNKALTKLDGNSAISATLKSAFTEKRGRKKEIKITSGLANIKLLDDLNGLQITYSNAVLTQLEREENEKERNEETNTPTLNAINDIEANELRSMLSAAAKLSRSLIKAQFLKEEVIIHQDKNARVLHFNLPLDALIRDKDVRSYVDDFEGKYKIIIDESGVPLQAELTFEGSGSAYVFFKLSVNQSSTYLYKVIDNRLVNYRNEYTKQQQSTWAKRDSSGFKELIINESY</sequence>
<keyword evidence="1" id="KW-0732">Signal</keyword>
<name>A0A0P0LE75_9GAMM</name>
<proteinExistence type="predicted"/>
<evidence type="ECO:0000313" key="2">
    <source>
        <dbReference type="EMBL" id="ALK44233.1"/>
    </source>
</evidence>
<feature type="chain" id="PRO_5006050175" description="Periplasmic protein" evidence="1">
    <location>
        <begin position="26"/>
        <end position="260"/>
    </location>
</feature>
<evidence type="ECO:0008006" key="3">
    <source>
        <dbReference type="Google" id="ProtNLM"/>
    </source>
</evidence>
<feature type="signal peptide" evidence="1">
    <location>
        <begin position="1"/>
        <end position="25"/>
    </location>
</feature>
<accession>A0A0P0LE75</accession>
<protein>
    <recommendedName>
        <fullName evidence="3">Periplasmic protein</fullName>
    </recommendedName>
</protein>
<organism evidence="2">
    <name type="scientific">Colwellia sp. C1</name>
    <dbReference type="NCBI Taxonomy" id="1737566"/>
    <lineage>
        <taxon>Bacteria</taxon>
        <taxon>Pseudomonadati</taxon>
        <taxon>Pseudomonadota</taxon>
        <taxon>Gammaproteobacteria</taxon>
        <taxon>Alteromonadales</taxon>
        <taxon>Colwelliaceae</taxon>
        <taxon>Colwellia</taxon>
    </lineage>
</organism>
<reference evidence="2" key="1">
    <citation type="submission" date="2015-08" db="EMBL/GenBank/DDBJ databases">
        <title>Partial sequence of psychrophilic Colwellia sp.</title>
        <authorList>
            <person name="Pankowski J.A."/>
            <person name="Leong J.S."/>
            <person name="Nano F.E."/>
        </authorList>
    </citation>
    <scope>NUCLEOTIDE SEQUENCE</scope>
    <source>
        <strain evidence="2">C1</strain>
    </source>
</reference>
<evidence type="ECO:0000256" key="1">
    <source>
        <dbReference type="SAM" id="SignalP"/>
    </source>
</evidence>